<dbReference type="AlphaFoldDB" id="A0A4R6M7P7"/>
<dbReference type="InterPro" id="IPR054222">
    <property type="entry name" value="DUF6942"/>
</dbReference>
<dbReference type="Pfam" id="PF22098">
    <property type="entry name" value="DUF6942"/>
    <property type="match status" value="1"/>
</dbReference>
<dbReference type="OrthoDB" id="6077837at2"/>
<dbReference type="Proteomes" id="UP000294656">
    <property type="component" value="Unassembled WGS sequence"/>
</dbReference>
<proteinExistence type="predicted"/>
<protein>
    <submittedName>
        <fullName evidence="1">Uncharacterized protein</fullName>
    </submittedName>
</protein>
<name>A0A4R6M7P7_9GAMM</name>
<comment type="caution">
    <text evidence="1">The sequence shown here is derived from an EMBL/GenBank/DDBJ whole genome shotgun (WGS) entry which is preliminary data.</text>
</comment>
<dbReference type="EMBL" id="SNXC01000013">
    <property type="protein sequence ID" value="TDO96925.1"/>
    <property type="molecule type" value="Genomic_DNA"/>
</dbReference>
<reference evidence="1 2" key="1">
    <citation type="submission" date="2019-03" db="EMBL/GenBank/DDBJ databases">
        <title>Genomic Encyclopedia of Type Strains, Phase III (KMG-III): the genomes of soil and plant-associated and newly described type strains.</title>
        <authorList>
            <person name="Whitman W."/>
        </authorList>
    </citation>
    <scope>NUCLEOTIDE SEQUENCE [LARGE SCALE GENOMIC DNA]</scope>
    <source>
        <strain evidence="1 2">CECT 7378</strain>
    </source>
</reference>
<keyword evidence="2" id="KW-1185">Reference proteome</keyword>
<accession>A0A4R6M7P7</accession>
<evidence type="ECO:0000313" key="1">
    <source>
        <dbReference type="EMBL" id="TDO96925.1"/>
    </source>
</evidence>
<evidence type="ECO:0000313" key="2">
    <source>
        <dbReference type="Proteomes" id="UP000294656"/>
    </source>
</evidence>
<gene>
    <name evidence="1" type="ORF">DFP79_2696</name>
</gene>
<organism evidence="1 2">
    <name type="scientific">Marinomonas balearica</name>
    <dbReference type="NCBI Taxonomy" id="491947"/>
    <lineage>
        <taxon>Bacteria</taxon>
        <taxon>Pseudomonadati</taxon>
        <taxon>Pseudomonadota</taxon>
        <taxon>Gammaproteobacteria</taxon>
        <taxon>Oceanospirillales</taxon>
        <taxon>Oceanospirillaceae</taxon>
        <taxon>Marinomonas</taxon>
    </lineage>
</organism>
<sequence>MLGAELKSANIVFWMPNAPCITKDGVNSVSDENEVAAIENQNGNHWRKILTIAAKLSVDVEEEWRHYKANRLLIESTFVFSKADFEGSKAKFKFIVGKQLAESKPPPLDADKIYGVNDPLERSNDRVVLSKEGVYWTPYFDYRQFPNALIGAVRAYMQD</sequence>
<dbReference type="RefSeq" id="WP_133504418.1">
    <property type="nucleotide sequence ID" value="NZ_SNXC01000013.1"/>
</dbReference>